<feature type="non-terminal residue" evidence="2">
    <location>
        <position position="207"/>
    </location>
</feature>
<name>X1B4F8_9ZZZZ</name>
<dbReference type="EMBL" id="BART01013609">
    <property type="protein sequence ID" value="GAG79063.1"/>
    <property type="molecule type" value="Genomic_DNA"/>
</dbReference>
<feature type="transmembrane region" description="Helical" evidence="1">
    <location>
        <begin position="78"/>
        <end position="98"/>
    </location>
</feature>
<accession>X1B4F8</accession>
<feature type="transmembrane region" description="Helical" evidence="1">
    <location>
        <begin position="30"/>
        <end position="53"/>
    </location>
</feature>
<comment type="caution">
    <text evidence="2">The sequence shown here is derived from an EMBL/GenBank/DDBJ whole genome shotgun (WGS) entry which is preliminary data.</text>
</comment>
<keyword evidence="1" id="KW-0812">Transmembrane</keyword>
<protein>
    <recommendedName>
        <fullName evidence="3">DUF998 domain-containing protein</fullName>
    </recommendedName>
</protein>
<dbReference type="Pfam" id="PF06197">
    <property type="entry name" value="DUF998"/>
    <property type="match status" value="1"/>
</dbReference>
<keyword evidence="1" id="KW-0472">Membrane</keyword>
<keyword evidence="1" id="KW-1133">Transmembrane helix</keyword>
<proteinExistence type="predicted"/>
<evidence type="ECO:0008006" key="3">
    <source>
        <dbReference type="Google" id="ProtNLM"/>
    </source>
</evidence>
<organism evidence="2">
    <name type="scientific">marine sediment metagenome</name>
    <dbReference type="NCBI Taxonomy" id="412755"/>
    <lineage>
        <taxon>unclassified sequences</taxon>
        <taxon>metagenomes</taxon>
        <taxon>ecological metagenomes</taxon>
    </lineage>
</organism>
<dbReference type="InterPro" id="IPR009339">
    <property type="entry name" value="DUF998"/>
</dbReference>
<gene>
    <name evidence="2" type="ORF">S01H4_27719</name>
</gene>
<dbReference type="AlphaFoldDB" id="X1B4F8"/>
<feature type="transmembrane region" description="Helical" evidence="1">
    <location>
        <begin position="163"/>
        <end position="186"/>
    </location>
</feature>
<feature type="transmembrane region" description="Helical" evidence="1">
    <location>
        <begin position="119"/>
        <end position="143"/>
    </location>
</feature>
<reference evidence="2" key="1">
    <citation type="journal article" date="2014" name="Front. Microbiol.">
        <title>High frequency of phylogenetically diverse reductive dehalogenase-homologous genes in deep subseafloor sedimentary metagenomes.</title>
        <authorList>
            <person name="Kawai M."/>
            <person name="Futagami T."/>
            <person name="Toyoda A."/>
            <person name="Takaki Y."/>
            <person name="Nishi S."/>
            <person name="Hori S."/>
            <person name="Arai W."/>
            <person name="Tsubouchi T."/>
            <person name="Morono Y."/>
            <person name="Uchiyama I."/>
            <person name="Ito T."/>
            <person name="Fujiyama A."/>
            <person name="Inagaki F."/>
            <person name="Takami H."/>
        </authorList>
    </citation>
    <scope>NUCLEOTIDE SEQUENCE</scope>
    <source>
        <strain evidence="2">Expedition CK06-06</strain>
    </source>
</reference>
<evidence type="ECO:0000256" key="1">
    <source>
        <dbReference type="SAM" id="Phobius"/>
    </source>
</evidence>
<evidence type="ECO:0000313" key="2">
    <source>
        <dbReference type="EMBL" id="GAG79063.1"/>
    </source>
</evidence>
<sequence>MNTIMTVRESINKIRAKLYNFATSFNVVKLSAMIVMVGYILLLIIGVFIAAFLDPDGYTIWDNWISDLGSSNHTPAPFLYDIACIIAGSMTIPLTYYMEKLLAPLPKRNELGERHYSRLRFRLSSFAFLFSIIGNFGYIGVGIFSADRDYDFLSVLGQGPHGIMSYLAFGGFTFAAFFMGWLIVLYKTKIPKILGIYGTWSYCYDFP</sequence>